<dbReference type="Proteomes" id="UP001299970">
    <property type="component" value="Unassembled WGS sequence"/>
</dbReference>
<organism evidence="4 5">
    <name type="scientific">Pseudonocardia alaniniphila</name>
    <dbReference type="NCBI Taxonomy" id="75291"/>
    <lineage>
        <taxon>Bacteria</taxon>
        <taxon>Bacillati</taxon>
        <taxon>Actinomycetota</taxon>
        <taxon>Actinomycetes</taxon>
        <taxon>Pseudonocardiales</taxon>
        <taxon>Pseudonocardiaceae</taxon>
        <taxon>Pseudonocardia</taxon>
    </lineage>
</organism>
<evidence type="ECO:0000313" key="4">
    <source>
        <dbReference type="EMBL" id="MCH6171378.1"/>
    </source>
</evidence>
<keyword evidence="2 4" id="KW-0503">Monooxygenase</keyword>
<keyword evidence="5" id="KW-1185">Reference proteome</keyword>
<proteinExistence type="predicted"/>
<evidence type="ECO:0000259" key="3">
    <source>
        <dbReference type="Pfam" id="PF01494"/>
    </source>
</evidence>
<dbReference type="InterPro" id="IPR036188">
    <property type="entry name" value="FAD/NAD-bd_sf"/>
</dbReference>
<name>A0ABS9TS40_9PSEU</name>
<sequence length="387" mass="40581">MHIAIVGAGLGGLAAAVAAHRAGHEVTVLERAPELREAGAGVAILPNGLLALDSLGVGARPRAGAALHDGGGFALRDRHGHTLLAPEPAAVVRPTGSPFVAVRRPWLHGLLAGALPAGTIRTWSEVTGVRETDVHVEVDGVPDVQADVVVIADGAGSLLRRALFPTHPGLAGSGEKAALAIAPVAPAAAAPVVGELLDDRTGDRFGCLPMVEGVYWYSLWRASADNAAVDPEQRHRWLLDRRADWHPSVAALIAATPPTGVHVVETAQLVRPLPTLAVGRVALLGDAAHAMTPDLGQGACLAFEDAVALGKVLVDADPAYVPAALQIYSARRLPRTSQQQWEARRMNRMLRLTGGQAQLRNTALRCVPRSLATHDLAAQFRFDEDVP</sequence>
<dbReference type="GO" id="GO:0004497">
    <property type="term" value="F:monooxygenase activity"/>
    <property type="evidence" value="ECO:0007669"/>
    <property type="project" value="UniProtKB-KW"/>
</dbReference>
<feature type="domain" description="FAD-binding" evidence="3">
    <location>
        <begin position="3"/>
        <end position="337"/>
    </location>
</feature>
<dbReference type="Pfam" id="PF01494">
    <property type="entry name" value="FAD_binding_3"/>
    <property type="match status" value="1"/>
</dbReference>
<dbReference type="PANTHER" id="PTHR13789:SF309">
    <property type="entry name" value="PUTATIVE (AFU_ORTHOLOGUE AFUA_6G14510)-RELATED"/>
    <property type="match status" value="1"/>
</dbReference>
<evidence type="ECO:0000256" key="2">
    <source>
        <dbReference type="ARBA" id="ARBA00023033"/>
    </source>
</evidence>
<keyword evidence="1" id="KW-0560">Oxidoreductase</keyword>
<dbReference type="SUPFAM" id="SSF51905">
    <property type="entry name" value="FAD/NAD(P)-binding domain"/>
    <property type="match status" value="1"/>
</dbReference>
<reference evidence="4 5" key="1">
    <citation type="submission" date="2022-03" db="EMBL/GenBank/DDBJ databases">
        <title>Pseudonocardia alaer sp. nov., a novel actinomycete isolated from reed forest soil.</title>
        <authorList>
            <person name="Wang L."/>
        </authorList>
    </citation>
    <scope>NUCLEOTIDE SEQUENCE [LARGE SCALE GENOMIC DNA]</scope>
    <source>
        <strain evidence="4 5">Y-16303</strain>
    </source>
</reference>
<evidence type="ECO:0000256" key="1">
    <source>
        <dbReference type="ARBA" id="ARBA00023002"/>
    </source>
</evidence>
<dbReference type="EMBL" id="JAKXMK010000042">
    <property type="protein sequence ID" value="MCH6171378.1"/>
    <property type="molecule type" value="Genomic_DNA"/>
</dbReference>
<dbReference type="InterPro" id="IPR050493">
    <property type="entry name" value="FAD-dep_Monooxygenase_BioMet"/>
</dbReference>
<protein>
    <submittedName>
        <fullName evidence="4">FAD-dependent monooxygenase</fullName>
    </submittedName>
</protein>
<dbReference type="InterPro" id="IPR002938">
    <property type="entry name" value="FAD-bd"/>
</dbReference>
<dbReference type="PRINTS" id="PR00420">
    <property type="entry name" value="RNGMNOXGNASE"/>
</dbReference>
<accession>A0ABS9TS40</accession>
<comment type="caution">
    <text evidence="4">The sequence shown here is derived from an EMBL/GenBank/DDBJ whole genome shotgun (WGS) entry which is preliminary data.</text>
</comment>
<dbReference type="PANTHER" id="PTHR13789">
    <property type="entry name" value="MONOOXYGENASE"/>
    <property type="match status" value="1"/>
</dbReference>
<evidence type="ECO:0000313" key="5">
    <source>
        <dbReference type="Proteomes" id="UP001299970"/>
    </source>
</evidence>
<gene>
    <name evidence="4" type="ORF">MMF94_37285</name>
</gene>
<dbReference type="RefSeq" id="WP_241042183.1">
    <property type="nucleotide sequence ID" value="NZ_BAAAJF010000048.1"/>
</dbReference>
<dbReference type="Gene3D" id="3.50.50.60">
    <property type="entry name" value="FAD/NAD(P)-binding domain"/>
    <property type="match status" value="1"/>
</dbReference>